<evidence type="ECO:0000256" key="10">
    <source>
        <dbReference type="SAM" id="Coils"/>
    </source>
</evidence>
<dbReference type="PANTHER" id="PTHR22940">
    <property type="entry name" value="TIMEOUT/TIMELESS-2"/>
    <property type="match status" value="1"/>
</dbReference>
<feature type="domain" description="Timeless N-terminal" evidence="12">
    <location>
        <begin position="31"/>
        <end position="311"/>
    </location>
</feature>
<gene>
    <name evidence="13" type="ORF">GNLVRS02_ARAD1C44572g</name>
</gene>
<dbReference type="GO" id="GO:0051321">
    <property type="term" value="P:meiotic cell cycle"/>
    <property type="evidence" value="ECO:0007669"/>
    <property type="project" value="UniProtKB-KW"/>
</dbReference>
<feature type="coiled-coil region" evidence="10">
    <location>
        <begin position="573"/>
        <end position="607"/>
    </location>
</feature>
<evidence type="ECO:0000256" key="9">
    <source>
        <dbReference type="ARBA" id="ARBA00023306"/>
    </source>
</evidence>
<evidence type="ECO:0000259" key="12">
    <source>
        <dbReference type="Pfam" id="PF04821"/>
    </source>
</evidence>
<feature type="compositionally biased region" description="Polar residues" evidence="11">
    <location>
        <begin position="1061"/>
        <end position="1072"/>
    </location>
</feature>
<evidence type="ECO:0000256" key="11">
    <source>
        <dbReference type="SAM" id="MobiDB-lite"/>
    </source>
</evidence>
<feature type="region of interest" description="Disordered" evidence="11">
    <location>
        <begin position="873"/>
        <end position="993"/>
    </location>
</feature>
<comment type="subcellular location">
    <subcellularLocation>
        <location evidence="1">Nucleus</location>
    </subcellularLocation>
</comment>
<dbReference type="GO" id="GO:0043111">
    <property type="term" value="P:replication fork arrest"/>
    <property type="evidence" value="ECO:0007669"/>
    <property type="project" value="TreeGrafter"/>
</dbReference>
<reference evidence="13" key="1">
    <citation type="submission" date="2014-02" db="EMBL/GenBank/DDBJ databases">
        <authorList>
            <person name="Genoscope - CEA"/>
        </authorList>
    </citation>
    <scope>NUCLEOTIDE SEQUENCE</scope>
    <source>
        <strain evidence="13">LS3</strain>
    </source>
</reference>
<dbReference type="Pfam" id="PF04821">
    <property type="entry name" value="TIMELESS"/>
    <property type="match status" value="1"/>
</dbReference>
<dbReference type="InterPro" id="IPR044998">
    <property type="entry name" value="Timeless"/>
</dbReference>
<feature type="compositionally biased region" description="Basic and acidic residues" evidence="11">
    <location>
        <begin position="949"/>
        <end position="973"/>
    </location>
</feature>
<dbReference type="GO" id="GO:0031298">
    <property type="term" value="C:replication fork protection complex"/>
    <property type="evidence" value="ECO:0007669"/>
    <property type="project" value="TreeGrafter"/>
</dbReference>
<feature type="compositionally biased region" description="Basic and acidic residues" evidence="11">
    <location>
        <begin position="913"/>
        <end position="926"/>
    </location>
</feature>
<evidence type="ECO:0000256" key="4">
    <source>
        <dbReference type="ARBA" id="ARBA00022763"/>
    </source>
</evidence>
<dbReference type="GO" id="GO:0003677">
    <property type="term" value="F:DNA binding"/>
    <property type="evidence" value="ECO:0007669"/>
    <property type="project" value="TreeGrafter"/>
</dbReference>
<feature type="compositionally biased region" description="Basic and acidic residues" evidence="11">
    <location>
        <begin position="1081"/>
        <end position="1092"/>
    </location>
</feature>
<name>A0A060TAB9_BLAAD</name>
<dbReference type="GO" id="GO:0006281">
    <property type="term" value="P:DNA repair"/>
    <property type="evidence" value="ECO:0007669"/>
    <property type="project" value="UniProtKB-KW"/>
</dbReference>
<keyword evidence="8" id="KW-0469">Meiosis</keyword>
<keyword evidence="5" id="KW-0236">DNA replication inhibitor</keyword>
<dbReference type="PANTHER" id="PTHR22940:SF4">
    <property type="entry name" value="PROTEIN TIMELESS HOMOLOG"/>
    <property type="match status" value="1"/>
</dbReference>
<feature type="compositionally biased region" description="Basic and acidic residues" evidence="11">
    <location>
        <begin position="1021"/>
        <end position="1040"/>
    </location>
</feature>
<evidence type="ECO:0000256" key="3">
    <source>
        <dbReference type="ARBA" id="ARBA00021529"/>
    </source>
</evidence>
<evidence type="ECO:0000313" key="13">
    <source>
        <dbReference type="EMBL" id="CDP35837.1"/>
    </source>
</evidence>
<evidence type="ECO:0000256" key="7">
    <source>
        <dbReference type="ARBA" id="ARBA00023242"/>
    </source>
</evidence>
<feature type="compositionally biased region" description="Acidic residues" evidence="11">
    <location>
        <begin position="902"/>
        <end position="912"/>
    </location>
</feature>
<evidence type="ECO:0000256" key="6">
    <source>
        <dbReference type="ARBA" id="ARBA00023204"/>
    </source>
</evidence>
<evidence type="ECO:0000256" key="2">
    <source>
        <dbReference type="ARBA" id="ARBA00008174"/>
    </source>
</evidence>
<proteinExistence type="inferred from homology"/>
<sequence length="1107" mass="128038">MDGGVDPELKAHITNLVSALGGPDITQIDRPYKLGDDALACLRDLKQWIKGYDERLNKYDVARAISETSLLYFDLFEILTRWEIDHEKAAGQGTARQKHMDRIALACLELLVPLTWPIQLKKDTATANQYKHYNHLVRAREKCKRAALSHPLKRVLRSIIRIAIPTLKMPANERTSRDEGILKLTIYFFRNLLSIEPQGLQDTADELSRASTITAFNDQGVLDFFKMLASETGSIVFQQDTAVMECIFYMCRGLDASDFFYVPERAGNGGQFSEKSHSDLNSLLNQEKDLRKKIVLNSSTRHSRFGTMVSMIGDDDVRYSVTGSAALTSSSDGLHKLDANKKWRKPKRRLKDSGGSWDMDVPLTAEVRGIMTGFTEDFLDSGFNSLFDMIRKSIERDERRLLEIHRMQYLYLIGWFLDAERKRREKAKFNAANNGDSESAENDYGLVASALNQHTFVIVMKLMRESLEKGEMHDMEVVYASMICFTQILLVVRDMESSPSIDDQDVADNMKARLFYEEYSLDVLAQMPKHTSSESDSFLRATIEMTHVVLKMLESYSKQHTSIYVKSKRKSKKKLAADVNEDVNEDYEDAEEEADRVTRERKFEFSKFENRFINEHTMDAYKRFLALFQELDYREIMWCFNFFHRVFVKKSVHAFLFSLDFMQLLRTIVSSKDGLPREHAARKPVEEFLRYYMKKLTESLKVAPSLYVELLFQKMPDTVFYLDHGYEQEKPDKKSRVAVWEFKDDSLPMEQKFAITIATLLDEDKMSLVEWVTERTNDIFENRIPDIDISLLKENEENEDAVRAIRRDGKFRLLLTLIGYAIPQSETVSPTLPGSVTTEHLEESLKFLKRYMFEKMTLDEADKVAADYLQRHRVSKKDKQDDSNESEDDTIPGEMDGFLVQDESEDDGDDKFDDSRFAIPEDERLAKLLAKKGQKSKDSSRSSKRKKKTESEQQPKKRRNATDRAAKEAEKIQQYKSSAFVHDSDDEMDVEEEKAFFENERKIREAVLAQMQTPQSQLLRLNDDPVRESVKEVESVREEAGMVEESGQEPELQKIDDQDSQSEIEISRTESPSDPEDDELATEKAEEHPAERNRRKRTNFIMESDEE</sequence>
<keyword evidence="7" id="KW-0539">Nucleus</keyword>
<dbReference type="EMBL" id="HG937693">
    <property type="protein sequence ID" value="CDP35837.1"/>
    <property type="molecule type" value="Genomic_DNA"/>
</dbReference>
<protein>
    <recommendedName>
        <fullName evidence="3">Topoisomerase 1-associated factor 1</fullName>
    </recommendedName>
</protein>
<accession>A0A060TAB9</accession>
<organism evidence="13">
    <name type="scientific">Blastobotrys adeninivorans</name>
    <name type="common">Yeast</name>
    <name type="synonym">Arxula adeninivorans</name>
    <dbReference type="NCBI Taxonomy" id="409370"/>
    <lineage>
        <taxon>Eukaryota</taxon>
        <taxon>Fungi</taxon>
        <taxon>Dikarya</taxon>
        <taxon>Ascomycota</taxon>
        <taxon>Saccharomycotina</taxon>
        <taxon>Dipodascomycetes</taxon>
        <taxon>Dipodascales</taxon>
        <taxon>Trichomonascaceae</taxon>
        <taxon>Blastobotrys</taxon>
    </lineage>
</organism>
<dbReference type="AlphaFoldDB" id="A0A060TAB9"/>
<evidence type="ECO:0000256" key="1">
    <source>
        <dbReference type="ARBA" id="ARBA00004123"/>
    </source>
</evidence>
<evidence type="ECO:0000256" key="8">
    <source>
        <dbReference type="ARBA" id="ARBA00023254"/>
    </source>
</evidence>
<keyword evidence="10" id="KW-0175">Coiled coil</keyword>
<dbReference type="GO" id="GO:0000076">
    <property type="term" value="P:DNA replication checkpoint signaling"/>
    <property type="evidence" value="ECO:0007669"/>
    <property type="project" value="TreeGrafter"/>
</dbReference>
<dbReference type="InterPro" id="IPR006906">
    <property type="entry name" value="Timeless_N"/>
</dbReference>
<keyword evidence="4" id="KW-0227">DNA damage</keyword>
<reference evidence="13" key="2">
    <citation type="submission" date="2014-06" db="EMBL/GenBank/DDBJ databases">
        <title>The complete genome of Blastobotrys (Arxula) adeninivorans LS3 - a yeast of biotechnological interest.</title>
        <authorList>
            <person name="Kunze G."/>
            <person name="Gaillardin C."/>
            <person name="Czernicka M."/>
            <person name="Durrens P."/>
            <person name="Martin T."/>
            <person name="Boer E."/>
            <person name="Gabaldon T."/>
            <person name="Cruz J."/>
            <person name="Talla E."/>
            <person name="Marck C."/>
            <person name="Goffeau A."/>
            <person name="Barbe V."/>
            <person name="Baret P."/>
            <person name="Baronian K."/>
            <person name="Beier S."/>
            <person name="Bleykasten C."/>
            <person name="Bode R."/>
            <person name="Casaregola S."/>
            <person name="Despons L."/>
            <person name="Fairhead C."/>
            <person name="Giersberg M."/>
            <person name="Gierski P."/>
            <person name="Hahnel U."/>
            <person name="Hartmann A."/>
            <person name="Jankowska D."/>
            <person name="Jubin C."/>
            <person name="Jung P."/>
            <person name="Lafontaine I."/>
            <person name="Leh-Louis V."/>
            <person name="Lemaire M."/>
            <person name="Marcet-Houben M."/>
            <person name="Mascher M."/>
            <person name="Morel G."/>
            <person name="Richard G.-F."/>
            <person name="Riechen J."/>
            <person name="Sacerdot C."/>
            <person name="Sarkar A."/>
            <person name="Savel G."/>
            <person name="Schacherer J."/>
            <person name="Sherman D."/>
            <person name="Straub M.-L."/>
            <person name="Stein N."/>
            <person name="Thierry A."/>
            <person name="Trautwein-Schult A."/>
            <person name="Westhof E."/>
            <person name="Worch S."/>
            <person name="Dujon B."/>
            <person name="Souciet J.-L."/>
            <person name="Wincker P."/>
            <person name="Scholz U."/>
            <person name="Neuveglise N."/>
        </authorList>
    </citation>
    <scope>NUCLEOTIDE SEQUENCE</scope>
    <source>
        <strain evidence="13">LS3</strain>
    </source>
</reference>
<dbReference type="PhylomeDB" id="A0A060TAB9"/>
<keyword evidence="6" id="KW-0234">DNA repair</keyword>
<keyword evidence="9" id="KW-0131">Cell cycle</keyword>
<feature type="region of interest" description="Disordered" evidence="11">
    <location>
        <begin position="1021"/>
        <end position="1107"/>
    </location>
</feature>
<evidence type="ECO:0000256" key="5">
    <source>
        <dbReference type="ARBA" id="ARBA00022880"/>
    </source>
</evidence>
<comment type="similarity">
    <text evidence="2">Belongs to the timeless family.</text>
</comment>